<evidence type="ECO:0000313" key="10">
    <source>
        <dbReference type="Proteomes" id="UP001525961"/>
    </source>
</evidence>
<evidence type="ECO:0000256" key="5">
    <source>
        <dbReference type="ARBA" id="ARBA00023125"/>
    </source>
</evidence>
<gene>
    <name evidence="9" type="ORF">NG792_26785</name>
</gene>
<dbReference type="PROSITE" id="PS52018">
    <property type="entry name" value="DART"/>
    <property type="match status" value="1"/>
</dbReference>
<evidence type="ECO:0000256" key="3">
    <source>
        <dbReference type="ARBA" id="ARBA00022679"/>
    </source>
</evidence>
<reference evidence="9 10" key="1">
    <citation type="journal article" date="2022" name="Front. Microbiol.">
        <title>High genomic differentiation and limited gene flow indicate recent cryptic speciation within the genus Laspinema (cyanobacteria).</title>
        <authorList>
            <person name="Stanojkovic A."/>
            <person name="Skoupy S."/>
            <person name="Skaloud P."/>
            <person name="Dvorak P."/>
        </authorList>
    </citation>
    <scope>NUCLEOTIDE SEQUENCE [LARGE SCALE GENOMIC DNA]</scope>
    <source>
        <strain evidence="9 10">D3b</strain>
    </source>
</reference>
<dbReference type="SUPFAM" id="SSF55874">
    <property type="entry name" value="ATPase domain of HSP90 chaperone/DNA topoisomerase II/histidine kinase"/>
    <property type="match status" value="1"/>
</dbReference>
<keyword evidence="1 6" id="KW-1277">Toxin-antitoxin system</keyword>
<name>A0ABT2NF55_9CYAN</name>
<keyword evidence="4" id="KW-0548">Nucleotidyltransferase</keyword>
<dbReference type="RefSeq" id="WP_261237519.1">
    <property type="nucleotide sequence ID" value="NZ_JAMXFA010000062.1"/>
</dbReference>
<protein>
    <submittedName>
        <fullName evidence="9">DUF4433 domain-containing protein</fullName>
    </submittedName>
</protein>
<sequence>MSKQLRYFLHGQKDKYEDDKTPLYVTAQESTLWQKVGQQVLNKKGEGWRLLDSALVEHIPSAKCEKLGINILESEQVVDLIRELGAECVDGSLLESSERCQLLAYLSQKPTNEDLWKSLQLHETTDGRLESIESDRVFLENPDFPLNPLLKDWIVLVKQNREIQQNWIPIWTAREAIVTILNLPNPHVYCELVINAIPQILAQDKQELRDSLKMTPWLPNKLDGQGICPKNVIKFPPNLEKHQEKIAQLEETKYSEKVIPEKVQRSQGYSSARKYFTPWDSEEVIKKILVPNQSLEYWQKFCPVILDAMENGNISEHLKLLVEEENWIPLNDRTIRLSQILEIIPSQLQKHLPTLVDLSSGEYIERLELPQRITGHQSFKFLKPFFLKWREPEIINFLLEQQEPHQQCQVIIDALSNLLNNSPNQQSIQAILNPLKTKDWLVTKKGNAVFPKNILHYQAVEHDIEELLLTADSEYITSSQLSAIISSSGCWQWLTEELFITQDQVLYQLGKLLKNVPEYQLGEFKKFPLEECWDIFTKIDVSFLLGWNFARQVGKGKFEVVLLPNLLGKINEDNLWLLLQRLSNATSQPDEVTVDLFNAYLELAVNYPTFQESILPNICLLNQKNKWQTPDKVTGEKRENINSACLLDSKQALIMKRYLESLSQESDTVSISQELSANISNYSILQDYFRPWEQYCSPEFIGAFITLLMGTDTDVKSLAQSYLGRRDVEAMRQRLLGEQVHSIANREFHIHVGQVSDRTRIVRSVLGTSFSADLLQCENPQHLFVSELQPNTLEIELLPIDPERFGKLDLSLLLKKSGKAILQGVYRVNILDVDATWGDLGQSDQLDIQVAKNFLLEGAPYIMRMLGVHERIPVVKDLLTQWDNLRHQKAELNQQKKDVRHLDNQIENLILNLSRLLEDDSPENKEIRDELWQAVREKIRLHGYRPESIPFELFQNADDATTEWMQISPSLEIAEDRKQFILVITKHQLLFIHAGRPIGCFQHRDVPGKEYRDRGFDRDLEKMLTFNISDKGESVTGKFGLGFKSIYLVCKQPHVLSKNLGFTVEGGLIPSRLNSKKINNLRQRLDKYINLPDATIVELELEAEFLDKNVIQEFQDLAHILIVFSRIIKKCRFVNLNVNVSSPEINLFWSPTSIPGVRGVEVGKHHTTIDSSRQESTLLCLRTQGDSEAALLLGITEKDGRLMGALPQNVPTFWVTAPTQEILSLGFALNANFDITTGRESLVKSSIRNRELADRIGKALGEVLCSLSRVSQENWLTIAKILGLKTADEYEFWNFLWTELAIAWQKIDFSDGREIIRRILGGNGGMGHLITHCKALPSGLYDNYRKLLLMSEIRYRVTGKLLEEECFLKISNWSHFQTNYQSQLIAQSQWENAKKLLGESFVPEHYSVSKLCLLDVLKAEIGPESQVIASQANQIGAVISKHFLSSLIGFLEQQELQRFLQEVKFMSKAETYLPSEQLLCASSNEFEERFLVGFAPDNCILHLDYQNTGLDFFWACRSRRKSISIEELIEWALQAETSEKRQAVHHYLLSGEKRDELAEKIYENLTDSWITTDSNLLEILDALIQLAVKRGYQAPNNDESEITEDEEDLDDFNDPNIEFESYCTGNEFSLSRSPAEQKAFAQMLLEGLSRQNSTWKGYIYHFTHVENAVSIIQSEKLQARNYCTNFCDSAGSNLIGQTVNDVKNFARFYFRPKTPTQWHNEALGKRRNNIYALCPVPIFFRFNLKKVLQTQGSRCALSNGNLASVSSNYGNTANFVKQYFDFDNVYSTIQEVGQATFMRAAQQEFIVHHCLDFTQLNLEDITIVCRTEQDRQTLLTLVGKDSKYASRIKIEEDAVGDGLLFNYTNPNIQIFNDNEFIDIKIEKYDQYAKVIEGNLILSFSPDIPLERKIVSPFSDISQISLGESITVNALRSIKLQSKPHTQMSVYFEEYGKRWLIYKNEH</sequence>
<dbReference type="InterPro" id="IPR029494">
    <property type="entry name" value="DarT"/>
</dbReference>
<dbReference type="Pfam" id="PF14487">
    <property type="entry name" value="DarT"/>
    <property type="match status" value="1"/>
</dbReference>
<keyword evidence="5 6" id="KW-0238">DNA-binding</keyword>
<comment type="similarity">
    <text evidence="6">Belongs to the DarT ADP-ribosyltransferase family.</text>
</comment>
<dbReference type="Proteomes" id="UP001525961">
    <property type="component" value="Unassembled WGS sequence"/>
</dbReference>
<comment type="caution">
    <text evidence="6">Lacks conserved residue(s) required for the propagation of feature annotation.</text>
</comment>
<keyword evidence="2" id="KW-0328">Glycosyltransferase</keyword>
<evidence type="ECO:0000256" key="6">
    <source>
        <dbReference type="PROSITE-ProRule" id="PRU01362"/>
    </source>
</evidence>
<evidence type="ECO:0000313" key="9">
    <source>
        <dbReference type="EMBL" id="MCT7981337.1"/>
    </source>
</evidence>
<dbReference type="EMBL" id="JAMXFA010000062">
    <property type="protein sequence ID" value="MCT7981337.1"/>
    <property type="molecule type" value="Genomic_DNA"/>
</dbReference>
<evidence type="ECO:0000256" key="2">
    <source>
        <dbReference type="ARBA" id="ARBA00022676"/>
    </source>
</evidence>
<accession>A0ABT2NF55</accession>
<keyword evidence="10" id="KW-1185">Reference proteome</keyword>
<evidence type="ECO:0000256" key="1">
    <source>
        <dbReference type="ARBA" id="ARBA00022649"/>
    </source>
</evidence>
<evidence type="ECO:0000256" key="4">
    <source>
        <dbReference type="ARBA" id="ARBA00022695"/>
    </source>
</evidence>
<comment type="caution">
    <text evidence="9">The sequence shown here is derived from an EMBL/GenBank/DDBJ whole genome shotgun (WGS) entry which is preliminary data.</text>
</comment>
<keyword evidence="3" id="KW-0808">Transferase</keyword>
<proteinExistence type="inferred from homology"/>
<organism evidence="9 10">
    <name type="scientific">Laspinema olomoucense D3b</name>
    <dbReference type="NCBI Taxonomy" id="2953688"/>
    <lineage>
        <taxon>Bacteria</taxon>
        <taxon>Bacillati</taxon>
        <taxon>Cyanobacteriota</taxon>
        <taxon>Cyanophyceae</taxon>
        <taxon>Oscillatoriophycideae</taxon>
        <taxon>Oscillatoriales</taxon>
        <taxon>Laspinemataceae</taxon>
        <taxon>Laspinema</taxon>
        <taxon>Laspinema olomoucense</taxon>
    </lineage>
</organism>
<dbReference type="InterPro" id="IPR036890">
    <property type="entry name" value="HATPase_C_sf"/>
</dbReference>
<dbReference type="Gene3D" id="3.30.565.10">
    <property type="entry name" value="Histidine kinase-like ATPase, C-terminal domain"/>
    <property type="match status" value="1"/>
</dbReference>
<evidence type="ECO:0000259" key="8">
    <source>
        <dbReference type="PROSITE" id="PS52018"/>
    </source>
</evidence>
<evidence type="ECO:0000256" key="7">
    <source>
        <dbReference type="SAM" id="Coils"/>
    </source>
</evidence>
<feature type="coiled-coil region" evidence="7">
    <location>
        <begin position="875"/>
        <end position="919"/>
    </location>
</feature>
<keyword evidence="7" id="KW-0175">Coiled coil</keyword>
<feature type="domain" description="DarT" evidence="8">
    <location>
        <begin position="1657"/>
        <end position="1856"/>
    </location>
</feature>